<evidence type="ECO:0000256" key="6">
    <source>
        <dbReference type="HAMAP-Rule" id="MF_00064"/>
    </source>
</evidence>
<protein>
    <recommendedName>
        <fullName evidence="6">Sulfate adenylyltransferase subunit 2</fullName>
        <ecNumber evidence="6">2.7.7.4</ecNumber>
    </recommendedName>
    <alternativeName>
        <fullName evidence="6">ATP-sulfurylase small subunit</fullName>
    </alternativeName>
    <alternativeName>
        <fullName evidence="6">Sulfate adenylate transferase</fullName>
        <shortName evidence="6">SAT</shortName>
    </alternativeName>
</protein>
<dbReference type="PANTHER" id="PTHR43196">
    <property type="entry name" value="SULFATE ADENYLYLTRANSFERASE SUBUNIT 2"/>
    <property type="match status" value="1"/>
</dbReference>
<evidence type="ECO:0000256" key="2">
    <source>
        <dbReference type="ARBA" id="ARBA00022679"/>
    </source>
</evidence>
<dbReference type="Gene3D" id="3.40.50.620">
    <property type="entry name" value="HUPs"/>
    <property type="match status" value="1"/>
</dbReference>
<dbReference type="PIRSF" id="PIRSF002936">
    <property type="entry name" value="CysDAde_trans"/>
    <property type="match status" value="1"/>
</dbReference>
<accession>A0ABS9S1Q6</accession>
<evidence type="ECO:0000256" key="3">
    <source>
        <dbReference type="ARBA" id="ARBA00022695"/>
    </source>
</evidence>
<dbReference type="Proteomes" id="UP001320609">
    <property type="component" value="Unassembled WGS sequence"/>
</dbReference>
<evidence type="ECO:0000256" key="5">
    <source>
        <dbReference type="ARBA" id="ARBA00022840"/>
    </source>
</evidence>
<keyword evidence="5 6" id="KW-0067">ATP-binding</keyword>
<dbReference type="InterPro" id="IPR050128">
    <property type="entry name" value="Sulfate_adenylyltrnsfr_sub2"/>
</dbReference>
<comment type="subunit">
    <text evidence="6">Heterodimer composed of CysD, the smaller subunit, and CysN.</text>
</comment>
<dbReference type="NCBIfam" id="TIGR02039">
    <property type="entry name" value="CysD"/>
    <property type="match status" value="1"/>
</dbReference>
<feature type="domain" description="Phosphoadenosine phosphosulphate reductase" evidence="7">
    <location>
        <begin position="27"/>
        <end position="254"/>
    </location>
</feature>
<keyword evidence="4 6" id="KW-0547">Nucleotide-binding</keyword>
<dbReference type="GO" id="GO:0004781">
    <property type="term" value="F:sulfate adenylyltransferase (ATP) activity"/>
    <property type="evidence" value="ECO:0007669"/>
    <property type="project" value="UniProtKB-EC"/>
</dbReference>
<dbReference type="SUPFAM" id="SSF52402">
    <property type="entry name" value="Adenine nucleotide alpha hydrolases-like"/>
    <property type="match status" value="1"/>
</dbReference>
<evidence type="ECO:0000256" key="4">
    <source>
        <dbReference type="ARBA" id="ARBA00022741"/>
    </source>
</evidence>
<sequence>MTSLTHLQRLEAESIQIMREVVAETENPVMLYSVGKDSAVMLHLARKAFAPSPPPFPLLHVDTRWKFRAMYDFRDNMAEEIGMDLLVHINPEGIEKDINPFTHGSAIHTDVMKTEGLKQALDKYGFDAAFGGARRDEEKSRAKERIFSFRTAQHRWDPKNQRPELWKLYNTRKNGKESIRVFPISNWTELDIWQYIYLQNIPIVPLYYAAERPVVERDGALIMVDDERMPLEPGEVPMMRKVRFRTLGCYPLTGAVESEADTLPAIIQEMLLTKTSERQGRVIDSDSAASMEKKKQEGYF</sequence>
<dbReference type="Pfam" id="PF01507">
    <property type="entry name" value="PAPS_reduct"/>
    <property type="match status" value="1"/>
</dbReference>
<evidence type="ECO:0000313" key="9">
    <source>
        <dbReference type="Proteomes" id="UP001320609"/>
    </source>
</evidence>
<dbReference type="RefSeq" id="WP_240716333.1">
    <property type="nucleotide sequence ID" value="NZ_JAKVTW010000001.1"/>
</dbReference>
<evidence type="ECO:0000256" key="1">
    <source>
        <dbReference type="ARBA" id="ARBA00008885"/>
    </source>
</evidence>
<dbReference type="PANTHER" id="PTHR43196:SF1">
    <property type="entry name" value="SULFATE ADENYLYLTRANSFERASE SUBUNIT 2"/>
    <property type="match status" value="1"/>
</dbReference>
<comment type="caution">
    <text evidence="8">The sequence shown here is derived from an EMBL/GenBank/DDBJ whole genome shotgun (WGS) entry which is preliminary data.</text>
</comment>
<dbReference type="EC" id="2.7.7.4" evidence="6"/>
<dbReference type="InterPro" id="IPR002500">
    <property type="entry name" value="PAPS_reduct_dom"/>
</dbReference>
<comment type="similarity">
    <text evidence="1 6">Belongs to the PAPS reductase family. CysD subfamily.</text>
</comment>
<evidence type="ECO:0000259" key="7">
    <source>
        <dbReference type="Pfam" id="PF01507"/>
    </source>
</evidence>
<organism evidence="8 9">
    <name type="scientific">Vreelandella neptunia</name>
    <dbReference type="NCBI Taxonomy" id="115551"/>
    <lineage>
        <taxon>Bacteria</taxon>
        <taxon>Pseudomonadati</taxon>
        <taxon>Pseudomonadota</taxon>
        <taxon>Gammaproteobacteria</taxon>
        <taxon>Oceanospirillales</taxon>
        <taxon>Halomonadaceae</taxon>
        <taxon>Vreelandella</taxon>
    </lineage>
</organism>
<dbReference type="EMBL" id="JAKVTW010000001">
    <property type="protein sequence ID" value="MCH4810020.1"/>
    <property type="molecule type" value="Genomic_DNA"/>
</dbReference>
<reference evidence="8 9" key="1">
    <citation type="submission" date="2022-03" db="EMBL/GenBank/DDBJ databases">
        <title>Genomic signatures underlying metal tolerance in selected Arctic bacterial isolates.</title>
        <authorList>
            <person name="Thomas F.A."/>
            <person name="Venkatachalam S."/>
            <person name="Krishnan K.P."/>
        </authorList>
    </citation>
    <scope>NUCLEOTIDE SEQUENCE [LARGE SCALE GENOMIC DNA]</scope>
    <source>
        <strain evidence="8 9">HM116</strain>
    </source>
</reference>
<keyword evidence="3 6" id="KW-0548">Nucleotidyltransferase</keyword>
<keyword evidence="2 6" id="KW-0808">Transferase</keyword>
<evidence type="ECO:0000313" key="8">
    <source>
        <dbReference type="EMBL" id="MCH4810020.1"/>
    </source>
</evidence>
<gene>
    <name evidence="6 8" type="primary">cysD</name>
    <name evidence="8" type="ORF">MLE19_01625</name>
</gene>
<dbReference type="HAMAP" id="MF_00064">
    <property type="entry name" value="Sulf_adenylyltr_sub2"/>
    <property type="match status" value="1"/>
</dbReference>
<dbReference type="InterPro" id="IPR011784">
    <property type="entry name" value="SO4_adenylTrfase_ssu"/>
</dbReference>
<comment type="catalytic activity">
    <reaction evidence="6">
        <text>sulfate + ATP + H(+) = adenosine 5'-phosphosulfate + diphosphate</text>
        <dbReference type="Rhea" id="RHEA:18133"/>
        <dbReference type="ChEBI" id="CHEBI:15378"/>
        <dbReference type="ChEBI" id="CHEBI:16189"/>
        <dbReference type="ChEBI" id="CHEBI:30616"/>
        <dbReference type="ChEBI" id="CHEBI:33019"/>
        <dbReference type="ChEBI" id="CHEBI:58243"/>
        <dbReference type="EC" id="2.7.7.4"/>
    </reaction>
</comment>
<comment type="pathway">
    <text evidence="6">Sulfur metabolism; hydrogen sulfide biosynthesis; sulfite from sulfate: step 1/3.</text>
</comment>
<keyword evidence="9" id="KW-1185">Reference proteome</keyword>
<comment type="function">
    <text evidence="6">With CysN forms the ATP sulfurylase (ATPS) that catalyzes the adenylation of sulfate producing adenosine 5'-phosphosulfate (APS) and diphosphate, the first enzymatic step in sulfur assimilation pathway. APS synthesis involves the formation of a high-energy phosphoric-sulfuric acid anhydride bond driven by GTP hydrolysis by CysN coupled to ATP hydrolysis by CysD.</text>
</comment>
<name>A0ABS9S1Q6_9GAMM</name>
<dbReference type="NCBIfam" id="NF009214">
    <property type="entry name" value="PRK12563.1"/>
    <property type="match status" value="1"/>
</dbReference>
<proteinExistence type="inferred from homology"/>
<dbReference type="InterPro" id="IPR014729">
    <property type="entry name" value="Rossmann-like_a/b/a_fold"/>
</dbReference>
<dbReference type="NCBIfam" id="NF003587">
    <property type="entry name" value="PRK05253.1"/>
    <property type="match status" value="1"/>
</dbReference>